<evidence type="ECO:0008006" key="3">
    <source>
        <dbReference type="Google" id="ProtNLM"/>
    </source>
</evidence>
<dbReference type="RefSeq" id="WP_311484134.1">
    <property type="nucleotide sequence ID" value="NZ_JAVRHP010000029.1"/>
</dbReference>
<protein>
    <recommendedName>
        <fullName evidence="3">DUF4832 domain-containing protein</fullName>
    </recommendedName>
</protein>
<reference evidence="1 2" key="1">
    <citation type="submission" date="2023-09" db="EMBL/GenBank/DDBJ databases">
        <authorList>
            <person name="Rey-Velasco X."/>
        </authorList>
    </citation>
    <scope>NUCLEOTIDE SEQUENCE [LARGE SCALE GENOMIC DNA]</scope>
    <source>
        <strain evidence="1 2">F297</strain>
    </source>
</reference>
<dbReference type="EMBL" id="JAVRHP010000029">
    <property type="protein sequence ID" value="MDT0649959.1"/>
    <property type="molecule type" value="Genomic_DNA"/>
</dbReference>
<evidence type="ECO:0000313" key="2">
    <source>
        <dbReference type="Proteomes" id="UP001248819"/>
    </source>
</evidence>
<keyword evidence="2" id="KW-1185">Reference proteome</keyword>
<accession>A0ABU3CUC7</accession>
<dbReference type="Proteomes" id="UP001248819">
    <property type="component" value="Unassembled WGS sequence"/>
</dbReference>
<name>A0ABU3CUC7_9FLAO</name>
<organism evidence="1 2">
    <name type="scientific">Autumnicola edwardsiae</name>
    <dbReference type="NCBI Taxonomy" id="3075594"/>
    <lineage>
        <taxon>Bacteria</taxon>
        <taxon>Pseudomonadati</taxon>
        <taxon>Bacteroidota</taxon>
        <taxon>Flavobacteriia</taxon>
        <taxon>Flavobacteriales</taxon>
        <taxon>Flavobacteriaceae</taxon>
        <taxon>Autumnicola</taxon>
    </lineage>
</organism>
<gene>
    <name evidence="1" type="ORF">RM529_07370</name>
</gene>
<proteinExistence type="predicted"/>
<sequence>MNTTDREQRITFRLNDVLFSCGTTRVFSENTSHGQSSKTWFEGSLMDKVLLPREKYIYKYRIQIPKNSALKGSFWSALIIEVEKPVKEEKLTANIDLNTKIRYAVGLITNVNQFSEVTLDFENIELVNDIEKNNFLEINLFNASRFVEGVRLSLEVYNAKGEKVLEKNSERPMVFPNMCKEFVLDIHELEKGDYECILIADSRKEFVGTNLSLSIK</sequence>
<evidence type="ECO:0000313" key="1">
    <source>
        <dbReference type="EMBL" id="MDT0649959.1"/>
    </source>
</evidence>
<comment type="caution">
    <text evidence="1">The sequence shown here is derived from an EMBL/GenBank/DDBJ whole genome shotgun (WGS) entry which is preliminary data.</text>
</comment>